<evidence type="ECO:0000256" key="3">
    <source>
        <dbReference type="ARBA" id="ARBA00022676"/>
    </source>
</evidence>
<dbReference type="STRING" id="485913.Krac_9367"/>
<keyword evidence="7 8" id="KW-0472">Membrane</keyword>
<evidence type="ECO:0000256" key="6">
    <source>
        <dbReference type="ARBA" id="ARBA00022989"/>
    </source>
</evidence>
<name>D6TBL6_KTERA</name>
<dbReference type="PANTHER" id="PTHR33908">
    <property type="entry name" value="MANNOSYLTRANSFERASE YKCB-RELATED"/>
    <property type="match status" value="1"/>
</dbReference>
<comment type="subcellular location">
    <subcellularLocation>
        <location evidence="1">Cell membrane</location>
        <topology evidence="1">Multi-pass membrane protein</topology>
    </subcellularLocation>
</comment>
<feature type="domain" description="Glycosyltransferase RgtA/B/C/D-like" evidence="9">
    <location>
        <begin position="99"/>
        <end position="240"/>
    </location>
</feature>
<dbReference type="InterPro" id="IPR050297">
    <property type="entry name" value="LipidA_mod_glycosyltrf_83"/>
</dbReference>
<dbReference type="GO" id="GO:0016763">
    <property type="term" value="F:pentosyltransferase activity"/>
    <property type="evidence" value="ECO:0007669"/>
    <property type="project" value="TreeGrafter"/>
</dbReference>
<feature type="transmembrane region" description="Helical" evidence="8">
    <location>
        <begin position="321"/>
        <end position="339"/>
    </location>
</feature>
<feature type="transmembrane region" description="Helical" evidence="8">
    <location>
        <begin position="218"/>
        <end position="238"/>
    </location>
</feature>
<evidence type="ECO:0000256" key="7">
    <source>
        <dbReference type="ARBA" id="ARBA00023136"/>
    </source>
</evidence>
<dbReference type="OrthoDB" id="143197at2"/>
<feature type="transmembrane region" description="Helical" evidence="8">
    <location>
        <begin position="28"/>
        <end position="49"/>
    </location>
</feature>
<feature type="transmembrane region" description="Helical" evidence="8">
    <location>
        <begin position="258"/>
        <end position="286"/>
    </location>
</feature>
<evidence type="ECO:0000313" key="11">
    <source>
        <dbReference type="Proteomes" id="UP000004508"/>
    </source>
</evidence>
<feature type="transmembrane region" description="Helical" evidence="8">
    <location>
        <begin position="348"/>
        <end position="367"/>
    </location>
</feature>
<comment type="caution">
    <text evidence="10">The sequence shown here is derived from an EMBL/GenBank/DDBJ whole genome shotgun (WGS) entry which is preliminary data.</text>
</comment>
<keyword evidence="5 8" id="KW-0812">Transmembrane</keyword>
<dbReference type="EMBL" id="ADVG01000001">
    <property type="protein sequence ID" value="EFH88000.1"/>
    <property type="molecule type" value="Genomic_DNA"/>
</dbReference>
<reference evidence="10 11" key="1">
    <citation type="journal article" date="2011" name="Stand. Genomic Sci.">
        <title>Non-contiguous finished genome sequence and contextual data of the filamentous soil bacterium Ktedonobacter racemifer type strain (SOSP1-21).</title>
        <authorList>
            <person name="Chang Y.J."/>
            <person name="Land M."/>
            <person name="Hauser L."/>
            <person name="Chertkov O."/>
            <person name="Del Rio T.G."/>
            <person name="Nolan M."/>
            <person name="Copeland A."/>
            <person name="Tice H."/>
            <person name="Cheng J.F."/>
            <person name="Lucas S."/>
            <person name="Han C."/>
            <person name="Goodwin L."/>
            <person name="Pitluck S."/>
            <person name="Ivanova N."/>
            <person name="Ovchinikova G."/>
            <person name="Pati A."/>
            <person name="Chen A."/>
            <person name="Palaniappan K."/>
            <person name="Mavromatis K."/>
            <person name="Liolios K."/>
            <person name="Brettin T."/>
            <person name="Fiebig A."/>
            <person name="Rohde M."/>
            <person name="Abt B."/>
            <person name="Goker M."/>
            <person name="Detter J.C."/>
            <person name="Woyke T."/>
            <person name="Bristow J."/>
            <person name="Eisen J.A."/>
            <person name="Markowitz V."/>
            <person name="Hugenholtz P."/>
            <person name="Kyrpides N.C."/>
            <person name="Klenk H.P."/>
            <person name="Lapidus A."/>
        </authorList>
    </citation>
    <scope>NUCLEOTIDE SEQUENCE [LARGE SCALE GENOMIC DNA]</scope>
    <source>
        <strain evidence="11">DSM 44963</strain>
    </source>
</reference>
<evidence type="ECO:0000256" key="1">
    <source>
        <dbReference type="ARBA" id="ARBA00004651"/>
    </source>
</evidence>
<dbReference type="GO" id="GO:0005886">
    <property type="term" value="C:plasma membrane"/>
    <property type="evidence" value="ECO:0007669"/>
    <property type="project" value="UniProtKB-SubCell"/>
</dbReference>
<evidence type="ECO:0000256" key="8">
    <source>
        <dbReference type="SAM" id="Phobius"/>
    </source>
</evidence>
<evidence type="ECO:0000259" key="9">
    <source>
        <dbReference type="Pfam" id="PF13231"/>
    </source>
</evidence>
<dbReference type="Proteomes" id="UP000004508">
    <property type="component" value="Unassembled WGS sequence"/>
</dbReference>
<organism evidence="10 11">
    <name type="scientific">Ktedonobacter racemifer DSM 44963</name>
    <dbReference type="NCBI Taxonomy" id="485913"/>
    <lineage>
        <taxon>Bacteria</taxon>
        <taxon>Bacillati</taxon>
        <taxon>Chloroflexota</taxon>
        <taxon>Ktedonobacteria</taxon>
        <taxon>Ktedonobacterales</taxon>
        <taxon>Ktedonobacteraceae</taxon>
        <taxon>Ktedonobacter</taxon>
    </lineage>
</organism>
<protein>
    <submittedName>
        <fullName evidence="10">Glycosyl transferase family 39</fullName>
    </submittedName>
</protein>
<evidence type="ECO:0000313" key="10">
    <source>
        <dbReference type="EMBL" id="EFH88000.1"/>
    </source>
</evidence>
<evidence type="ECO:0000256" key="2">
    <source>
        <dbReference type="ARBA" id="ARBA00022475"/>
    </source>
</evidence>
<gene>
    <name evidence="10" type="ORF">Krac_9367</name>
</gene>
<accession>D6TBL6</accession>
<keyword evidence="4 10" id="KW-0808">Transferase</keyword>
<keyword evidence="6 8" id="KW-1133">Transmembrane helix</keyword>
<dbReference type="GO" id="GO:0009103">
    <property type="term" value="P:lipopolysaccharide biosynthetic process"/>
    <property type="evidence" value="ECO:0007669"/>
    <property type="project" value="UniProtKB-ARBA"/>
</dbReference>
<sequence>MHIMAPTKRVPLVKGGTPLSQHQSYTRFYTLVSYLLMLTFVLGQLYLIFTQRTGAFYDEAIYITAGLRAWQGKGVSDGYLVWFAGSLLWPLMAGIGYLLNGLIGVRIIALLLSSIALWMSYATAKNLFGVKAACFTALLLILDGNFLALAHLGVYDSPALAFTAISLWCVTQLQKKDHRAWLCLSAIALALAAMSKYPITLMILPILGLLFTFRQKKFLADLGVFLFVFVGVFFAFFLPVQYQVGDWLFWSIRNKPTFGATMLTIVGAQLYFGLASFILAFLGFLLAPRKKEALVLLLCGLIWPAYHILSSNPVSDNKHVVFGFLFTYPLLGLFFAQVWQKKWFGKPLIGLLCLACTYIGVFQYMVLDPSWPDVREPSAYLVAHTRPGDLLLINDAWPYTMYLYANQKIATPWQVYDNNRISNHENTTSICNFTWYIDEKGSYPWSETFLKQLRACHTFVPVYHYTSNAIGLTSDLHYVQYPVVTTIYINVHANR</sequence>
<evidence type="ECO:0000256" key="4">
    <source>
        <dbReference type="ARBA" id="ARBA00022679"/>
    </source>
</evidence>
<feature type="transmembrane region" description="Helical" evidence="8">
    <location>
        <begin position="186"/>
        <end position="211"/>
    </location>
</feature>
<feature type="transmembrane region" description="Helical" evidence="8">
    <location>
        <begin position="130"/>
        <end position="150"/>
    </location>
</feature>
<dbReference type="AlphaFoldDB" id="D6TBL6"/>
<dbReference type="eggNOG" id="ENOG502ZPDU">
    <property type="taxonomic scope" value="Bacteria"/>
</dbReference>
<dbReference type="Pfam" id="PF13231">
    <property type="entry name" value="PMT_2"/>
    <property type="match status" value="1"/>
</dbReference>
<dbReference type="InParanoid" id="D6TBL6"/>
<keyword evidence="2" id="KW-1003">Cell membrane</keyword>
<dbReference type="InterPro" id="IPR038731">
    <property type="entry name" value="RgtA/B/C-like"/>
</dbReference>
<evidence type="ECO:0000256" key="5">
    <source>
        <dbReference type="ARBA" id="ARBA00022692"/>
    </source>
</evidence>
<proteinExistence type="predicted"/>
<feature type="transmembrane region" description="Helical" evidence="8">
    <location>
        <begin position="293"/>
        <end position="309"/>
    </location>
</feature>
<dbReference type="RefSeq" id="WP_007903686.1">
    <property type="nucleotide sequence ID" value="NZ_ADVG01000001.1"/>
</dbReference>
<keyword evidence="11" id="KW-1185">Reference proteome</keyword>
<dbReference type="PANTHER" id="PTHR33908:SF11">
    <property type="entry name" value="MEMBRANE PROTEIN"/>
    <property type="match status" value="1"/>
</dbReference>
<keyword evidence="3" id="KW-0328">Glycosyltransferase</keyword>